<dbReference type="PROSITE" id="PS00878">
    <property type="entry name" value="ODR_DC_2_1"/>
    <property type="match status" value="1"/>
</dbReference>
<dbReference type="KEGG" id="goe:100902852"/>
<dbReference type="FunFam" id="3.20.20.10:FF:000005">
    <property type="entry name" value="Ornithine decarboxylase"/>
    <property type="match status" value="1"/>
</dbReference>
<comment type="function">
    <text evidence="8">Catalyzes the first and rate-limiting step of polyamine biosynthesis that converts ornithine into putrescine, which is the precursor for the polyamines, spermidine and spermine. Polyamines are essential for cell proliferation and are implicated in cellular processes, ranging from DNA replication to apoptosis.</text>
</comment>
<evidence type="ECO:0000256" key="5">
    <source>
        <dbReference type="ARBA" id="ARBA00023239"/>
    </source>
</evidence>
<comment type="catalytic activity">
    <reaction evidence="10">
        <text>L-ornithine + H(+) = putrescine + CO2</text>
        <dbReference type="Rhea" id="RHEA:22964"/>
        <dbReference type="ChEBI" id="CHEBI:15378"/>
        <dbReference type="ChEBI" id="CHEBI:16526"/>
        <dbReference type="ChEBI" id="CHEBI:46911"/>
        <dbReference type="ChEBI" id="CHEBI:326268"/>
        <dbReference type="EC" id="4.1.1.17"/>
    </reaction>
</comment>
<feature type="domain" description="Orn/DAP/Arg decarboxylase 2 N-terminal" evidence="12">
    <location>
        <begin position="37"/>
        <end position="272"/>
    </location>
</feature>
<dbReference type="Gene3D" id="3.20.20.10">
    <property type="entry name" value="Alanine racemase"/>
    <property type="match status" value="1"/>
</dbReference>
<dbReference type="Gene3D" id="2.40.37.10">
    <property type="entry name" value="Lyase, Ornithine Decarboxylase, Chain A, domain 1"/>
    <property type="match status" value="1"/>
</dbReference>
<sequence length="435" mass="48680">MSIRLCTSEMSERDYAHQLHLERDLTLDRGFYIVNLNDIKYKVDLWRRSCPRVTPFYAVKCNDDLAVLSVLANLGVNFDCASKAEISKVLSLGVAPSRIIYAHPIKAPSYLKYAKTRGVRKMTFDCVEELQKIADIYPEAQCVLRLKVDDSDSTFKLSLKFGAAEEDCLRCLQEARRLGLEVVGVSFHVGCNNQSPYAYANALNFARRVCDQGEKIGFSMKFLDIGGGYPGYHGFEPIFEKTSNAINAALETNFPKGAGFEIISEPGTFFVSSAFSLCARIIGKKVSQPMEKESPNKTVIQYYVNDSVYKSFNISFFTDACVSPLCLEDDKVSGELCETVIWGNTCDGVDKIKQSCLLPELEVGDWLMFDSLGAYSTTLETPFNGMEAPDKYYMARPEIAEVFNAMKVFNDEEDVAHVHRHFSLSSQARGLRQAA</sequence>
<feature type="active site" description="Proton donor" evidence="11">
    <location>
        <position position="346"/>
    </location>
</feature>
<dbReference type="PANTHER" id="PTHR11482">
    <property type="entry name" value="ARGININE/DIAMINOPIMELATE/ORNITHINE DECARBOXYLASE"/>
    <property type="match status" value="1"/>
</dbReference>
<dbReference type="SUPFAM" id="SSF50621">
    <property type="entry name" value="Alanine racemase C-terminal domain-like"/>
    <property type="match status" value="1"/>
</dbReference>
<comment type="similarity">
    <text evidence="2">Belongs to the Orn/Lys/Arg decarboxylase class-II family.</text>
</comment>
<evidence type="ECO:0000256" key="1">
    <source>
        <dbReference type="ARBA" id="ARBA00001933"/>
    </source>
</evidence>
<evidence type="ECO:0000256" key="6">
    <source>
        <dbReference type="ARBA" id="ARBA00034115"/>
    </source>
</evidence>
<keyword evidence="4" id="KW-0620">Polyamine biosynthesis</keyword>
<comment type="subunit">
    <text evidence="9">Homodimer. Only the dimer is catalytically active, as the active sites are constructed of residues from both monomers.</text>
</comment>
<proteinExistence type="inferred from homology"/>
<evidence type="ECO:0000256" key="11">
    <source>
        <dbReference type="PIRSR" id="PIRSR600183-50"/>
    </source>
</evidence>
<accession>A0AAJ6VZS8</accession>
<dbReference type="CDD" id="cd00622">
    <property type="entry name" value="PLPDE_III_ODC"/>
    <property type="match status" value="1"/>
</dbReference>
<evidence type="ECO:0000256" key="2">
    <source>
        <dbReference type="ARBA" id="ARBA00008872"/>
    </source>
</evidence>
<dbReference type="PRINTS" id="PR01182">
    <property type="entry name" value="ORNDCRBXLASE"/>
</dbReference>
<keyword evidence="5" id="KW-0456">Lyase</keyword>
<keyword evidence="3 11" id="KW-0663">Pyridoxal phosphate</keyword>
<dbReference type="GO" id="GO:0005737">
    <property type="term" value="C:cytoplasm"/>
    <property type="evidence" value="ECO:0007669"/>
    <property type="project" value="TreeGrafter"/>
</dbReference>
<evidence type="ECO:0000256" key="3">
    <source>
        <dbReference type="ARBA" id="ARBA00022898"/>
    </source>
</evidence>
<gene>
    <name evidence="14" type="primary">LOC100902852</name>
</gene>
<dbReference type="InterPro" id="IPR029066">
    <property type="entry name" value="PLP-binding_barrel"/>
</dbReference>
<dbReference type="GeneID" id="100902852"/>
<evidence type="ECO:0000313" key="14">
    <source>
        <dbReference type="RefSeq" id="XP_003746773.1"/>
    </source>
</evidence>
<dbReference type="InterPro" id="IPR000183">
    <property type="entry name" value="Orn/DAP/Arg_de-COase"/>
</dbReference>
<evidence type="ECO:0000256" key="4">
    <source>
        <dbReference type="ARBA" id="ARBA00023115"/>
    </source>
</evidence>
<dbReference type="InterPro" id="IPR022653">
    <property type="entry name" value="De-COase2_pyr-phos_BS"/>
</dbReference>
<dbReference type="InterPro" id="IPR009006">
    <property type="entry name" value="Ala_racemase/Decarboxylase_C"/>
</dbReference>
<evidence type="ECO:0000256" key="7">
    <source>
        <dbReference type="ARBA" id="ARBA00034138"/>
    </source>
</evidence>
<dbReference type="RefSeq" id="XP_003746773.1">
    <property type="nucleotide sequence ID" value="XM_003746725.2"/>
</dbReference>
<comment type="pathway">
    <text evidence="6">Amine and polyamine biosynthesis; putrescine biosynthesis via L-ornithine pathway; putrescine from L-ornithine: step 1/1.</text>
</comment>
<evidence type="ECO:0000259" key="12">
    <source>
        <dbReference type="Pfam" id="PF02784"/>
    </source>
</evidence>
<dbReference type="GO" id="GO:0004586">
    <property type="term" value="F:ornithine decarboxylase activity"/>
    <property type="evidence" value="ECO:0007669"/>
    <property type="project" value="UniProtKB-EC"/>
</dbReference>
<evidence type="ECO:0000256" key="8">
    <source>
        <dbReference type="ARBA" id="ARBA00037173"/>
    </source>
</evidence>
<dbReference type="SUPFAM" id="SSF51419">
    <property type="entry name" value="PLP-binding barrel"/>
    <property type="match status" value="1"/>
</dbReference>
<dbReference type="GO" id="GO:0033387">
    <property type="term" value="P:putrescine biosynthetic process from arginine, via ornithine"/>
    <property type="evidence" value="ECO:0007669"/>
    <property type="project" value="TreeGrafter"/>
</dbReference>
<evidence type="ECO:0000256" key="9">
    <source>
        <dbReference type="ARBA" id="ARBA00046672"/>
    </source>
</evidence>
<reference evidence="14" key="1">
    <citation type="submission" date="2025-08" db="UniProtKB">
        <authorList>
            <consortium name="RefSeq"/>
        </authorList>
    </citation>
    <scope>IDENTIFICATION</scope>
</reference>
<evidence type="ECO:0000313" key="13">
    <source>
        <dbReference type="Proteomes" id="UP000694867"/>
    </source>
</evidence>
<dbReference type="PRINTS" id="PR01179">
    <property type="entry name" value="ODADCRBXLASE"/>
</dbReference>
<dbReference type="PANTHER" id="PTHR11482:SF6">
    <property type="entry name" value="ORNITHINE DECARBOXYLASE 1-RELATED"/>
    <property type="match status" value="1"/>
</dbReference>
<keyword evidence="13" id="KW-1185">Reference proteome</keyword>
<dbReference type="Proteomes" id="UP000694867">
    <property type="component" value="Unplaced"/>
</dbReference>
<organism evidence="13 14">
    <name type="scientific">Galendromus occidentalis</name>
    <name type="common">western predatory mite</name>
    <dbReference type="NCBI Taxonomy" id="34638"/>
    <lineage>
        <taxon>Eukaryota</taxon>
        <taxon>Metazoa</taxon>
        <taxon>Ecdysozoa</taxon>
        <taxon>Arthropoda</taxon>
        <taxon>Chelicerata</taxon>
        <taxon>Arachnida</taxon>
        <taxon>Acari</taxon>
        <taxon>Parasitiformes</taxon>
        <taxon>Mesostigmata</taxon>
        <taxon>Gamasina</taxon>
        <taxon>Phytoseioidea</taxon>
        <taxon>Phytoseiidae</taxon>
        <taxon>Typhlodrominae</taxon>
        <taxon>Galendromus</taxon>
    </lineage>
</organism>
<protein>
    <recommendedName>
        <fullName evidence="7">ornithine decarboxylase</fullName>
        <ecNumber evidence="7">4.1.1.17</ecNumber>
    </recommendedName>
</protein>
<dbReference type="Pfam" id="PF02784">
    <property type="entry name" value="Orn_Arg_deC_N"/>
    <property type="match status" value="1"/>
</dbReference>
<dbReference type="InterPro" id="IPR002433">
    <property type="entry name" value="Orn_de-COase"/>
</dbReference>
<name>A0AAJ6VZS8_9ACAR</name>
<dbReference type="InterPro" id="IPR022644">
    <property type="entry name" value="De-COase2_N"/>
</dbReference>
<evidence type="ECO:0000256" key="10">
    <source>
        <dbReference type="ARBA" id="ARBA00049127"/>
    </source>
</evidence>
<comment type="cofactor">
    <cofactor evidence="1 11">
        <name>pyridoxal 5'-phosphate</name>
        <dbReference type="ChEBI" id="CHEBI:597326"/>
    </cofactor>
</comment>
<feature type="modified residue" description="N6-(pyridoxal phosphate)lysine" evidence="11">
    <location>
        <position position="60"/>
    </location>
</feature>
<dbReference type="EC" id="4.1.1.17" evidence="7"/>
<dbReference type="AlphaFoldDB" id="A0AAJ6VZS8"/>